<reference evidence="5" key="3">
    <citation type="submission" date="2025-05" db="UniProtKB">
        <authorList>
            <consortium name="Ensembl"/>
        </authorList>
    </citation>
    <scope>IDENTIFICATION</scope>
</reference>
<evidence type="ECO:0000259" key="2">
    <source>
        <dbReference type="Pfam" id="PF02893"/>
    </source>
</evidence>
<dbReference type="GeneTree" id="ENSGT00530000063718"/>
<protein>
    <submittedName>
        <fullName evidence="4">Postacrosomal sheath WW domain-binding protein</fullName>
    </submittedName>
    <submittedName>
        <fullName evidence="5">WBP2 N-terminal like</fullName>
    </submittedName>
</protein>
<keyword evidence="6" id="KW-1185">Reference proteome</keyword>
<name>U3ELI1_CALJA</name>
<evidence type="ECO:0000313" key="4">
    <source>
        <dbReference type="EMBL" id="JAB26421.1"/>
    </source>
</evidence>
<dbReference type="EMBL" id="GAMR01007511">
    <property type="protein sequence ID" value="JAB26421.1"/>
    <property type="molecule type" value="mRNA"/>
</dbReference>
<dbReference type="OrthoDB" id="1259151at2759"/>
<dbReference type="KEGG" id="cjc:100398002"/>
<dbReference type="Ensembl" id="ENSCJAT00000004450.5">
    <property type="protein sequence ID" value="ENSCJAP00000004220.3"/>
    <property type="gene ID" value="ENSCJAG00000002344.5"/>
</dbReference>
<accession>U3ELI1</accession>
<dbReference type="PANTHER" id="PTHR31606">
    <property type="entry name" value="WW DOMAIN BINDING PROTEIN 2, ISOFORM E"/>
    <property type="match status" value="1"/>
</dbReference>
<dbReference type="Bgee" id="ENSCJAG00000002344">
    <property type="expression patterns" value="Expressed in testis and 3 other cell types or tissues"/>
</dbReference>
<reference evidence="5" key="1">
    <citation type="submission" date="2009-03" db="EMBL/GenBank/DDBJ databases">
        <authorList>
            <person name="Warren W."/>
            <person name="Ye L."/>
            <person name="Minx P."/>
            <person name="Worley K."/>
            <person name="Gibbs R."/>
            <person name="Wilson R.K."/>
        </authorList>
    </citation>
    <scope>NUCLEOTIDE SEQUENCE [LARGE SCALE GENOMIC DNA]</scope>
</reference>
<dbReference type="CDD" id="cd13214">
    <property type="entry name" value="PH-GRAM_WBP2"/>
    <property type="match status" value="1"/>
</dbReference>
<dbReference type="STRING" id="9483.ENSCJAP00000004220"/>
<gene>
    <name evidence="4 5" type="primary">WBP2NL</name>
</gene>
<feature type="domain" description="GRAM" evidence="2">
    <location>
        <begin position="17"/>
        <end position="134"/>
    </location>
</feature>
<feature type="region of interest" description="Disordered" evidence="1">
    <location>
        <begin position="228"/>
        <end position="296"/>
    </location>
</feature>
<dbReference type="CTD" id="164684"/>
<evidence type="ECO:0000256" key="1">
    <source>
        <dbReference type="SAM" id="MobiDB-lite"/>
    </source>
</evidence>
<reference evidence="4" key="2">
    <citation type="journal article" date="2014" name="Gigascience">
        <title>De novo assembly of the common marmoset transcriptome from NextGen mRNA sequences.</title>
        <authorList>
            <person name="Maudhoo M.D."/>
            <person name="Ren D."/>
            <person name="Gradnigo J.S."/>
            <person name="Gibbs R.M."/>
            <person name="Lubker A.C."/>
            <person name="Moriyama E.N."/>
            <person name="French J.A."/>
            <person name="Norgren R.B.Jr."/>
        </authorList>
    </citation>
    <scope>NUCLEOTIDE SEQUENCE</scope>
    <source>
        <tissue evidence="3">Bladder</tissue>
        <tissue evidence="4">Cerebral cortex</tissue>
    </source>
</reference>
<evidence type="ECO:0000313" key="5">
    <source>
        <dbReference type="Ensembl" id="ENSCJAP00000004220.3"/>
    </source>
</evidence>
<dbReference type="Proteomes" id="UP000008225">
    <property type="component" value="Chromosome 1"/>
</dbReference>
<dbReference type="eggNOG" id="KOG3294">
    <property type="taxonomic scope" value="Eukaryota"/>
</dbReference>
<dbReference type="GO" id="GO:0061827">
    <property type="term" value="C:sperm head"/>
    <property type="evidence" value="ECO:0007669"/>
    <property type="project" value="Ensembl"/>
</dbReference>
<feature type="compositionally biased region" description="Low complexity" evidence="1">
    <location>
        <begin position="252"/>
        <end position="266"/>
    </location>
</feature>
<dbReference type="RefSeq" id="XP_054100948.1">
    <property type="nucleotide sequence ID" value="XM_054244973.1"/>
</dbReference>
<feature type="compositionally biased region" description="Low complexity" evidence="1">
    <location>
        <begin position="285"/>
        <end position="296"/>
    </location>
</feature>
<dbReference type="GeneID" id="100398002"/>
<dbReference type="GO" id="GO:0003713">
    <property type="term" value="F:transcription coactivator activity"/>
    <property type="evidence" value="ECO:0007669"/>
    <property type="project" value="InterPro"/>
</dbReference>
<dbReference type="EMBL" id="GAMT01008413">
    <property type="protein sequence ID" value="JAB03448.1"/>
    <property type="molecule type" value="mRNA"/>
</dbReference>
<organism evidence="4">
    <name type="scientific">Callithrix jacchus</name>
    <name type="common">White-tufted-ear marmoset</name>
    <name type="synonym">Simia Jacchus</name>
    <dbReference type="NCBI Taxonomy" id="9483"/>
    <lineage>
        <taxon>Eukaryota</taxon>
        <taxon>Metazoa</taxon>
        <taxon>Chordata</taxon>
        <taxon>Craniata</taxon>
        <taxon>Vertebrata</taxon>
        <taxon>Euteleostomi</taxon>
        <taxon>Mammalia</taxon>
        <taxon>Eutheria</taxon>
        <taxon>Euarchontoglires</taxon>
        <taxon>Primates</taxon>
        <taxon>Haplorrhini</taxon>
        <taxon>Platyrrhini</taxon>
        <taxon>Cebidae</taxon>
        <taxon>Callitrichinae</taxon>
        <taxon>Callithrix</taxon>
        <taxon>Callithrix</taxon>
    </lineage>
</organism>
<dbReference type="AlphaFoldDB" id="U3ELI1"/>
<dbReference type="InterPro" id="IPR004182">
    <property type="entry name" value="GRAM"/>
</dbReference>
<dbReference type="HOGENOM" id="CLU_134169_0_0_1"/>
<accession>H9KVS8</accession>
<evidence type="ECO:0000313" key="6">
    <source>
        <dbReference type="Proteomes" id="UP000008225"/>
    </source>
</evidence>
<feature type="compositionally biased region" description="Pro residues" evidence="1">
    <location>
        <begin position="241"/>
        <end position="251"/>
    </location>
</feature>
<sequence>MAVNQNHTENRRGVLIPNGESLLKQSPNVELSFPQRSEGSNVFSGTKTGTLFLTSYRVIFITSHSISDPMLSFMMPFDLMRNLTVEQPVFAANFIKGSIRAAPDGGWEGQATFKLVFRNGGAIEFAQLMVKAASAAARGFPLRTLNDWFSSMRIYVITGEGNVCAPQMPCSVIVHGAPPAGYGAPPAGYGASPPGYGAPPAGYGAPPPGYVTLPAGYEAPPAGYEAPPPGYRAPPAGVYGAPPPGYRPPPAGYGATPPGYRAAPAGSGARPHESAAVQTPENEASLPSPSSSQVRS</sequence>
<proteinExistence type="evidence at transcript level"/>
<dbReference type="GO" id="GO:0036126">
    <property type="term" value="C:sperm flagellum"/>
    <property type="evidence" value="ECO:0007669"/>
    <property type="project" value="Ensembl"/>
</dbReference>
<dbReference type="SUPFAM" id="SSF50729">
    <property type="entry name" value="PH domain-like"/>
    <property type="match status" value="1"/>
</dbReference>
<dbReference type="Pfam" id="PF02893">
    <property type="entry name" value="GRAM"/>
    <property type="match status" value="1"/>
</dbReference>
<dbReference type="GO" id="GO:0031490">
    <property type="term" value="F:chromatin DNA binding"/>
    <property type="evidence" value="ECO:0007669"/>
    <property type="project" value="TreeGrafter"/>
</dbReference>
<evidence type="ECO:0000313" key="3">
    <source>
        <dbReference type="EMBL" id="JAB03448.1"/>
    </source>
</evidence>
<dbReference type="PANTHER" id="PTHR31606:SF2">
    <property type="entry name" value="POSTACROSOMAL SHEATH WW DOMAIN-BINDING PROTEIN"/>
    <property type="match status" value="1"/>
</dbReference>
<dbReference type="InterPro" id="IPR044852">
    <property type="entry name" value="WBP2-like"/>
</dbReference>
<dbReference type="OMA" id="PLGTDYW"/>
<dbReference type="GO" id="GO:0005634">
    <property type="term" value="C:nucleus"/>
    <property type="evidence" value="ECO:0007669"/>
    <property type="project" value="TreeGrafter"/>
</dbReference>